<dbReference type="Proteomes" id="UP000696280">
    <property type="component" value="Unassembled WGS sequence"/>
</dbReference>
<dbReference type="Pfam" id="PF10067">
    <property type="entry name" value="DUF2306"/>
    <property type="match status" value="1"/>
</dbReference>
<feature type="transmembrane region" description="Helical" evidence="1">
    <location>
        <begin position="132"/>
        <end position="154"/>
    </location>
</feature>
<keyword evidence="1" id="KW-0812">Transmembrane</keyword>
<dbReference type="InterPro" id="IPR018750">
    <property type="entry name" value="DUF2306_membrane"/>
</dbReference>
<feature type="transmembrane region" description="Helical" evidence="1">
    <location>
        <begin position="103"/>
        <end position="120"/>
    </location>
</feature>
<name>A0A9N9PSU4_9HELO</name>
<keyword evidence="3" id="KW-1185">Reference proteome</keyword>
<dbReference type="AlphaFoldDB" id="A0A9N9PSU4"/>
<accession>A0A9N9PSU4</accession>
<keyword evidence="1" id="KW-0472">Membrane</keyword>
<gene>
    <name evidence="2" type="ORF">HYFRA_00011108</name>
</gene>
<comment type="caution">
    <text evidence="2">The sequence shown here is derived from an EMBL/GenBank/DDBJ whole genome shotgun (WGS) entry which is preliminary data.</text>
</comment>
<reference evidence="2" key="1">
    <citation type="submission" date="2021-07" db="EMBL/GenBank/DDBJ databases">
        <authorList>
            <person name="Durling M."/>
        </authorList>
    </citation>
    <scope>NUCLEOTIDE SEQUENCE</scope>
</reference>
<organism evidence="2 3">
    <name type="scientific">Hymenoscyphus fraxineus</name>
    <dbReference type="NCBI Taxonomy" id="746836"/>
    <lineage>
        <taxon>Eukaryota</taxon>
        <taxon>Fungi</taxon>
        <taxon>Dikarya</taxon>
        <taxon>Ascomycota</taxon>
        <taxon>Pezizomycotina</taxon>
        <taxon>Leotiomycetes</taxon>
        <taxon>Helotiales</taxon>
        <taxon>Helotiaceae</taxon>
        <taxon>Hymenoscyphus</taxon>
    </lineage>
</organism>
<evidence type="ECO:0000256" key="1">
    <source>
        <dbReference type="SAM" id="Phobius"/>
    </source>
</evidence>
<feature type="transmembrane region" description="Helical" evidence="1">
    <location>
        <begin position="21"/>
        <end position="41"/>
    </location>
</feature>
<sequence>MTMMVSLPPALLRITGFTRRSNLVYFLLTACVFAIFCLYHVNWKKPSIPGEEYWYGREEDWWMKVAIHVHLLCVIPAGMLLPLQFLPVMRKRYIGLHRYSGRLLFVLLIIGNITALRLGPKSVGGTIDTQSSTIVVAIGSTISIFRSWSAIRGLRMDLHRVWAIRTWALIGSILTLRIMLYPLIIGILALSPDQYHVAKSCAEIIFLYPTESTNSTTFSDLYQRYPLCKGGNAMEETFVAVTVTMDRERPEEMAAMFHATFGAAFWLGLAINMLACEIYLHATRDEDERLKKVSMSKRKALGLEAKRE</sequence>
<feature type="transmembrane region" description="Helical" evidence="1">
    <location>
        <begin position="255"/>
        <end position="280"/>
    </location>
</feature>
<protein>
    <submittedName>
        <fullName evidence="2">Uncharacterized protein</fullName>
    </submittedName>
</protein>
<feature type="transmembrane region" description="Helical" evidence="1">
    <location>
        <begin position="61"/>
        <end position="83"/>
    </location>
</feature>
<proteinExistence type="predicted"/>
<evidence type="ECO:0000313" key="2">
    <source>
        <dbReference type="EMBL" id="CAG8958431.1"/>
    </source>
</evidence>
<dbReference type="EMBL" id="CAJVRL010000082">
    <property type="protein sequence ID" value="CAG8958431.1"/>
    <property type="molecule type" value="Genomic_DNA"/>
</dbReference>
<feature type="transmembrane region" description="Helical" evidence="1">
    <location>
        <begin position="166"/>
        <end position="190"/>
    </location>
</feature>
<dbReference type="OrthoDB" id="193478at2759"/>
<keyword evidence="1" id="KW-1133">Transmembrane helix</keyword>
<evidence type="ECO:0000313" key="3">
    <source>
        <dbReference type="Proteomes" id="UP000696280"/>
    </source>
</evidence>